<keyword evidence="4" id="KW-1185">Reference proteome</keyword>
<feature type="compositionally biased region" description="Low complexity" evidence="1">
    <location>
        <begin position="515"/>
        <end position="538"/>
    </location>
</feature>
<dbReference type="RefSeq" id="XP_007725368.1">
    <property type="nucleotide sequence ID" value="XM_007727178.1"/>
</dbReference>
<feature type="region of interest" description="Disordered" evidence="1">
    <location>
        <begin position="410"/>
        <end position="433"/>
    </location>
</feature>
<keyword evidence="2" id="KW-0812">Transmembrane</keyword>
<reference evidence="3 4" key="1">
    <citation type="submission" date="2013-03" db="EMBL/GenBank/DDBJ databases">
        <title>The Genome Sequence of Capronia coronata CBS 617.96.</title>
        <authorList>
            <consortium name="The Broad Institute Genomics Platform"/>
            <person name="Cuomo C."/>
            <person name="de Hoog S."/>
            <person name="Gorbushina A."/>
            <person name="Walker B."/>
            <person name="Young S.K."/>
            <person name="Zeng Q."/>
            <person name="Gargeya S."/>
            <person name="Fitzgerald M."/>
            <person name="Haas B."/>
            <person name="Abouelleil A."/>
            <person name="Allen A.W."/>
            <person name="Alvarado L."/>
            <person name="Arachchi H.M."/>
            <person name="Berlin A.M."/>
            <person name="Chapman S.B."/>
            <person name="Gainer-Dewar J."/>
            <person name="Goldberg J."/>
            <person name="Griggs A."/>
            <person name="Gujja S."/>
            <person name="Hansen M."/>
            <person name="Howarth C."/>
            <person name="Imamovic A."/>
            <person name="Ireland A."/>
            <person name="Larimer J."/>
            <person name="McCowan C."/>
            <person name="Murphy C."/>
            <person name="Pearson M."/>
            <person name="Poon T.W."/>
            <person name="Priest M."/>
            <person name="Roberts A."/>
            <person name="Saif S."/>
            <person name="Shea T."/>
            <person name="Sisk P."/>
            <person name="Sykes S."/>
            <person name="Wortman J."/>
            <person name="Nusbaum C."/>
            <person name="Birren B."/>
        </authorList>
    </citation>
    <scope>NUCLEOTIDE SEQUENCE [LARGE SCALE GENOMIC DNA]</scope>
    <source>
        <strain evidence="3 4">CBS 617.96</strain>
    </source>
</reference>
<feature type="compositionally biased region" description="Low complexity" evidence="1">
    <location>
        <begin position="547"/>
        <end position="561"/>
    </location>
</feature>
<sequence>MLPERRRQIYNTNDRAPKLGGRTMRVRKAWVLAPTFFSLVAAQQNTADPLEIFASEAYSIYTEATSILASAASAASAAIASSSSQVATTSTSSSFQSSSTPERSIVVPEASPDTTTTSSPSSTSSLLSSPTSGAASSSYSQTSASTSSRTSSSVVPSLILPSSSLGSSSVLGAAAATDTTHPSTSASNHDSSKLAIILGSVLGALALGMTILTVLLCRKRRHHGQSPRHRALSPGDDEVEGWRLDRASTLTGSRDTSRLVPGASGAAPLMSDHPAFRNSGEHENPFVPVVPPPRRTAPNARAGLTDGMVPGDDPFLTEKRTGVPASSKGNVPQNNGSKHTTLAAALAVAAAKEDFVHRQRDSHTDAVLDEKHIPEVEPRYKINRKPVPVNQINHAEPWPYSPVSPIDPNAKIGALIDGPSGRESGEHHRSFSRDAARANAAFDKEYIPPNAEQERHAELSAGAPSLAAEAVGGTALTYHHNHPFSPSSSGSSNGRRSPRRSQSPQYAQIPSHPEGSGASKSSRRSTSSHASSDNATSNVDHPADNGPTTTPTSSRSRQRPTLIVSAPQEAAIPPSQPRQNTHETSSAPSPPSSRNDRRNSAALANAGAVVGQSNRPAVPSPLSSEIQRDRSNSPPRAPRRTSNGLLVTERATRSPRRRSAARYSYESDYAPSLGYDATPSSFYEPYYPVDMTGMSGSSGSGSGVGKSAGGAAASDGFYVHVPESDDIASVQNTLAKGLNGDSRYPDMGVVPQRNSNSRGDYDFDHNHNTYSYGSDSDFQTMEPSASVDHNHNHHPSTSQLLARRRDDNAVAATAMSGYDSTWRLSTGMPAGWQRERTTGDDGNSRTSKPRDSGGSYGMRDSGIAGINGRRRRLRASDLAREQQHDGGYLGQGVGQAL</sequence>
<keyword evidence="2" id="KW-0472">Membrane</keyword>
<dbReference type="AlphaFoldDB" id="W9Y8I4"/>
<gene>
    <name evidence="3" type="ORF">A1O1_06299</name>
</gene>
<proteinExistence type="predicted"/>
<accession>W9Y8I4</accession>
<dbReference type="EMBL" id="AMWN01000005">
    <property type="protein sequence ID" value="EXJ85930.1"/>
    <property type="molecule type" value="Genomic_DNA"/>
</dbReference>
<feature type="transmembrane region" description="Helical" evidence="2">
    <location>
        <begin position="194"/>
        <end position="217"/>
    </location>
</feature>
<dbReference type="HOGENOM" id="CLU_019695_0_0_1"/>
<comment type="caution">
    <text evidence="3">The sequence shown here is derived from an EMBL/GenBank/DDBJ whole genome shotgun (WGS) entry which is preliminary data.</text>
</comment>
<dbReference type="eggNOG" id="ENOG502SW2Y">
    <property type="taxonomic scope" value="Eukaryota"/>
</dbReference>
<name>W9Y8I4_9EURO</name>
<feature type="compositionally biased region" description="Low complexity" evidence="1">
    <location>
        <begin position="90"/>
        <end position="100"/>
    </location>
</feature>
<evidence type="ECO:0000256" key="1">
    <source>
        <dbReference type="SAM" id="MobiDB-lite"/>
    </source>
</evidence>
<feature type="compositionally biased region" description="Gly residues" evidence="1">
    <location>
        <begin position="887"/>
        <end position="897"/>
    </location>
</feature>
<feature type="region of interest" description="Disordered" evidence="1">
    <location>
        <begin position="477"/>
        <end position="664"/>
    </location>
</feature>
<feature type="compositionally biased region" description="Low complexity" evidence="1">
    <location>
        <begin position="485"/>
        <end position="505"/>
    </location>
</feature>
<feature type="compositionally biased region" description="Polar residues" evidence="1">
    <location>
        <begin position="772"/>
        <end position="783"/>
    </location>
</feature>
<feature type="region of interest" description="Disordered" evidence="1">
    <location>
        <begin position="822"/>
        <end position="897"/>
    </location>
</feature>
<keyword evidence="2" id="KW-1133">Transmembrane helix</keyword>
<evidence type="ECO:0000313" key="3">
    <source>
        <dbReference type="EMBL" id="EXJ85930.1"/>
    </source>
</evidence>
<feature type="compositionally biased region" description="Polar residues" evidence="1">
    <location>
        <begin position="611"/>
        <end position="625"/>
    </location>
</feature>
<feature type="compositionally biased region" description="Basic and acidic residues" evidence="1">
    <location>
        <begin position="423"/>
        <end position="433"/>
    </location>
</feature>
<feature type="compositionally biased region" description="Low complexity" evidence="1">
    <location>
        <begin position="110"/>
        <end position="153"/>
    </location>
</feature>
<evidence type="ECO:0000256" key="2">
    <source>
        <dbReference type="SAM" id="Phobius"/>
    </source>
</evidence>
<dbReference type="OrthoDB" id="4120617at2759"/>
<evidence type="ECO:0000313" key="4">
    <source>
        <dbReference type="Proteomes" id="UP000019484"/>
    </source>
</evidence>
<feature type="region of interest" description="Disordered" evidence="1">
    <location>
        <begin position="90"/>
        <end position="153"/>
    </location>
</feature>
<dbReference type="GeneID" id="19161167"/>
<dbReference type="Proteomes" id="UP000019484">
    <property type="component" value="Unassembled WGS sequence"/>
</dbReference>
<organism evidence="3 4">
    <name type="scientific">Capronia coronata CBS 617.96</name>
    <dbReference type="NCBI Taxonomy" id="1182541"/>
    <lineage>
        <taxon>Eukaryota</taxon>
        <taxon>Fungi</taxon>
        <taxon>Dikarya</taxon>
        <taxon>Ascomycota</taxon>
        <taxon>Pezizomycotina</taxon>
        <taxon>Eurotiomycetes</taxon>
        <taxon>Chaetothyriomycetidae</taxon>
        <taxon>Chaetothyriales</taxon>
        <taxon>Herpotrichiellaceae</taxon>
        <taxon>Capronia</taxon>
    </lineage>
</organism>
<feature type="region of interest" description="Disordered" evidence="1">
    <location>
        <begin position="772"/>
        <end position="802"/>
    </location>
</feature>
<feature type="region of interest" description="Disordered" evidence="1">
    <location>
        <begin position="248"/>
        <end position="293"/>
    </location>
</feature>
<feature type="compositionally biased region" description="Basic and acidic residues" evidence="1">
    <location>
        <begin position="833"/>
        <end position="851"/>
    </location>
</feature>
<feature type="compositionally biased region" description="Basic and acidic residues" evidence="1">
    <location>
        <begin position="874"/>
        <end position="884"/>
    </location>
</feature>
<protein>
    <submittedName>
        <fullName evidence="3">Uncharacterized protein</fullName>
    </submittedName>
</protein>